<name>A0ACA9QZJ6_9GLOM</name>
<keyword evidence="2" id="KW-1185">Reference proteome</keyword>
<feature type="non-terminal residue" evidence="1">
    <location>
        <position position="1"/>
    </location>
</feature>
<accession>A0ACA9QZJ6</accession>
<organism evidence="1 2">
    <name type="scientific">Cetraspora pellucida</name>
    <dbReference type="NCBI Taxonomy" id="1433469"/>
    <lineage>
        <taxon>Eukaryota</taxon>
        <taxon>Fungi</taxon>
        <taxon>Fungi incertae sedis</taxon>
        <taxon>Mucoromycota</taxon>
        <taxon>Glomeromycotina</taxon>
        <taxon>Glomeromycetes</taxon>
        <taxon>Diversisporales</taxon>
        <taxon>Gigasporaceae</taxon>
        <taxon>Cetraspora</taxon>
    </lineage>
</organism>
<evidence type="ECO:0000313" key="1">
    <source>
        <dbReference type="EMBL" id="CAG8770203.1"/>
    </source>
</evidence>
<proteinExistence type="predicted"/>
<dbReference type="Proteomes" id="UP000789366">
    <property type="component" value="Unassembled WGS sequence"/>
</dbReference>
<dbReference type="EMBL" id="CAJVPW010053550">
    <property type="protein sequence ID" value="CAG8770203.1"/>
    <property type="molecule type" value="Genomic_DNA"/>
</dbReference>
<reference evidence="1" key="1">
    <citation type="submission" date="2021-06" db="EMBL/GenBank/DDBJ databases">
        <authorList>
            <person name="Kallberg Y."/>
            <person name="Tangrot J."/>
            <person name="Rosling A."/>
        </authorList>
    </citation>
    <scope>NUCLEOTIDE SEQUENCE</scope>
    <source>
        <strain evidence="1">28 12/20/2015</strain>
    </source>
</reference>
<comment type="caution">
    <text evidence="1">The sequence shown here is derived from an EMBL/GenBank/DDBJ whole genome shotgun (WGS) entry which is preliminary data.</text>
</comment>
<protein>
    <submittedName>
        <fullName evidence="1">8955_t:CDS:1</fullName>
    </submittedName>
</protein>
<evidence type="ECO:0000313" key="2">
    <source>
        <dbReference type="Proteomes" id="UP000789366"/>
    </source>
</evidence>
<gene>
    <name evidence="1" type="ORF">SPELUC_LOCUS15728</name>
</gene>
<sequence length="188" mass="21627">LVDDTTYISGFETITSTWFLAVSLALTADSFLRAIIDKTIDPNYWILIPVNISLLANEILMLFLVRASQICSSDMINSNDNCTYTANVSFSKCSDDSSVYLYYSILPFTRIFYFVIKPSMLYLAYKRAATFSETFGCISSRLIAWFFIVARIAEVSLTTIFFFIDGFKCRGSYCDSLCWFTYYKFYKL</sequence>